<reference evidence="5" key="1">
    <citation type="submission" date="2012-12" db="EMBL/GenBank/DDBJ databases">
        <authorList>
            <person name="Hellsten U."/>
            <person name="Grimwood J."/>
            <person name="Chapman J.A."/>
            <person name="Shapiro H."/>
            <person name="Aerts A."/>
            <person name="Otillar R.P."/>
            <person name="Terry A.Y."/>
            <person name="Boore J.L."/>
            <person name="Simakov O."/>
            <person name="Marletaz F."/>
            <person name="Cho S.-J."/>
            <person name="Edsinger-Gonzales E."/>
            <person name="Havlak P."/>
            <person name="Kuo D.-H."/>
            <person name="Larsson T."/>
            <person name="Lv J."/>
            <person name="Arendt D."/>
            <person name="Savage R."/>
            <person name="Osoegawa K."/>
            <person name="de Jong P."/>
            <person name="Lindberg D.R."/>
            <person name="Seaver E.C."/>
            <person name="Weisblat D.A."/>
            <person name="Putnam N.H."/>
            <person name="Grigoriev I.V."/>
            <person name="Rokhsar D.S."/>
        </authorList>
    </citation>
    <scope>NUCLEOTIDE SEQUENCE</scope>
</reference>
<dbReference type="KEGG" id="hro:HELRODRAFT_186188"/>
<organism evidence="4 5">
    <name type="scientific">Helobdella robusta</name>
    <name type="common">Californian leech</name>
    <dbReference type="NCBI Taxonomy" id="6412"/>
    <lineage>
        <taxon>Eukaryota</taxon>
        <taxon>Metazoa</taxon>
        <taxon>Spiralia</taxon>
        <taxon>Lophotrochozoa</taxon>
        <taxon>Annelida</taxon>
        <taxon>Clitellata</taxon>
        <taxon>Hirudinea</taxon>
        <taxon>Rhynchobdellida</taxon>
        <taxon>Glossiphoniidae</taxon>
        <taxon>Helobdella</taxon>
    </lineage>
</organism>
<dbReference type="InterPro" id="IPR000626">
    <property type="entry name" value="Ubiquitin-like_dom"/>
</dbReference>
<dbReference type="CTD" id="20210471"/>
<dbReference type="GeneID" id="20210471"/>
<evidence type="ECO:0000313" key="3">
    <source>
        <dbReference type="EMBL" id="ESN91849.1"/>
    </source>
</evidence>
<feature type="region of interest" description="Disordered" evidence="1">
    <location>
        <begin position="17"/>
        <end position="38"/>
    </location>
</feature>
<feature type="compositionally biased region" description="Polar residues" evidence="1">
    <location>
        <begin position="474"/>
        <end position="485"/>
    </location>
</feature>
<dbReference type="EnsemblMetazoa" id="HelroT186188">
    <property type="protein sequence ID" value="HelroP186188"/>
    <property type="gene ID" value="HelroG186188"/>
</dbReference>
<dbReference type="InterPro" id="IPR038169">
    <property type="entry name" value="DC-UbP/UBTD2_N_sf"/>
</dbReference>
<gene>
    <name evidence="4" type="primary">20210471</name>
    <name evidence="3" type="ORF">HELRODRAFT_186188</name>
</gene>
<evidence type="ECO:0000259" key="2">
    <source>
        <dbReference type="PROSITE" id="PS50053"/>
    </source>
</evidence>
<feature type="domain" description="Ubiquitin-like" evidence="2">
    <location>
        <begin position="191"/>
        <end position="267"/>
    </location>
</feature>
<dbReference type="SUPFAM" id="SSF54236">
    <property type="entry name" value="Ubiquitin-like"/>
    <property type="match status" value="1"/>
</dbReference>
<feature type="region of interest" description="Disordered" evidence="1">
    <location>
        <begin position="421"/>
        <end position="485"/>
    </location>
</feature>
<sequence>MLRRYFRSMGGCIGFHNRGQRGSDASDDNVHVSHNRPLKHRKPKWKSNIRLTEAQLQAKREEFWDTAPAFEGRREIWDALKASVAALEAGDFQMAQVILDGANISLPNGTLMDCYDELGNRYQLPVYILSAPINLIKKDEEKLEGGACGEDDENSSACGAASVSHKKHCIETCNKRSSVKKEHLEPTGKEMTIRIRFATGEDQRLAVNSNDTVAAVKMALARSRPDINPTCIRFFFSGKQLNNKLTLTKAKIESNYTIQATVSEPSPSLASEKGAELSSKKSSKKSGKAVSSITHVNVAPANLRVTNTDCINTAVASTAAAVDVNINNLTNTSTDIHNVNNIEDTLVVNECDKTDVNLSKQSQQPKIFYSNLTSGTSQQQQQETCPVFTYNHDKQNTQLQQQRFRCNNNNIIHNVSPSDYSVQQHYSSNSNNNNTPQQQNVQQQQQQQSYYSQQQSFNYNLPTQHQQQHHLLLGQSTNFEQNSEN</sequence>
<proteinExistence type="predicted"/>
<feature type="compositionally biased region" description="Low complexity" evidence="1">
    <location>
        <begin position="421"/>
        <end position="473"/>
    </location>
</feature>
<dbReference type="Proteomes" id="UP000015101">
    <property type="component" value="Unassembled WGS sequence"/>
</dbReference>
<dbReference type="HOGENOM" id="CLU_562951_0_0_1"/>
<dbReference type="InterPro" id="IPR032752">
    <property type="entry name" value="DC-UbP/UBTD2_N"/>
</dbReference>
<dbReference type="InParanoid" id="T1FNS4"/>
<dbReference type="OrthoDB" id="1640476at2759"/>
<dbReference type="RefSeq" id="XP_009030035.1">
    <property type="nucleotide sequence ID" value="XM_009031787.1"/>
</dbReference>
<dbReference type="EMBL" id="KB097694">
    <property type="protein sequence ID" value="ESN91849.1"/>
    <property type="molecule type" value="Genomic_DNA"/>
</dbReference>
<evidence type="ECO:0000313" key="5">
    <source>
        <dbReference type="Proteomes" id="UP000015101"/>
    </source>
</evidence>
<dbReference type="Gene3D" id="1.20.225.20">
    <property type="entry name" value="Ub domain-containing protein, DC-UbP/UBTD2, N-terminal domain"/>
    <property type="match status" value="1"/>
</dbReference>
<reference evidence="4" key="3">
    <citation type="submission" date="2015-06" db="UniProtKB">
        <authorList>
            <consortium name="EnsemblMetazoa"/>
        </authorList>
    </citation>
    <scope>IDENTIFICATION</scope>
</reference>
<evidence type="ECO:0000256" key="1">
    <source>
        <dbReference type="SAM" id="MobiDB-lite"/>
    </source>
</evidence>
<dbReference type="InterPro" id="IPR029071">
    <property type="entry name" value="Ubiquitin-like_domsf"/>
</dbReference>
<dbReference type="InterPro" id="IPR039869">
    <property type="entry name" value="UBTD1/2"/>
</dbReference>
<accession>T1FNS4</accession>
<dbReference type="Gene3D" id="3.10.20.90">
    <property type="entry name" value="Phosphatidylinositol 3-kinase Catalytic Subunit, Chain A, domain 1"/>
    <property type="match status" value="1"/>
</dbReference>
<dbReference type="eggNOG" id="KOG0013">
    <property type="taxonomic scope" value="Eukaryota"/>
</dbReference>
<dbReference type="Pfam" id="PF16455">
    <property type="entry name" value="UBD"/>
    <property type="match status" value="1"/>
</dbReference>
<dbReference type="EMBL" id="AMQM01007935">
    <property type="status" value="NOT_ANNOTATED_CDS"/>
    <property type="molecule type" value="Genomic_DNA"/>
</dbReference>
<reference evidence="3 5" key="2">
    <citation type="journal article" date="2013" name="Nature">
        <title>Insights into bilaterian evolution from three spiralian genomes.</title>
        <authorList>
            <person name="Simakov O."/>
            <person name="Marletaz F."/>
            <person name="Cho S.J."/>
            <person name="Edsinger-Gonzales E."/>
            <person name="Havlak P."/>
            <person name="Hellsten U."/>
            <person name="Kuo D.H."/>
            <person name="Larsson T."/>
            <person name="Lv J."/>
            <person name="Arendt D."/>
            <person name="Savage R."/>
            <person name="Osoegawa K."/>
            <person name="de Jong P."/>
            <person name="Grimwood J."/>
            <person name="Chapman J.A."/>
            <person name="Shapiro H."/>
            <person name="Aerts A."/>
            <person name="Otillar R.P."/>
            <person name="Terry A.Y."/>
            <person name="Boore J.L."/>
            <person name="Grigoriev I.V."/>
            <person name="Lindberg D.R."/>
            <person name="Seaver E.C."/>
            <person name="Weisblat D.A."/>
            <person name="Putnam N.H."/>
            <person name="Rokhsar D.S."/>
        </authorList>
    </citation>
    <scope>NUCLEOTIDE SEQUENCE</scope>
</reference>
<dbReference type="PROSITE" id="PS50053">
    <property type="entry name" value="UBIQUITIN_2"/>
    <property type="match status" value="1"/>
</dbReference>
<keyword evidence="5" id="KW-1185">Reference proteome</keyword>
<dbReference type="AlphaFoldDB" id="T1FNS4"/>
<name>T1FNS4_HELRO</name>
<dbReference type="PANTHER" id="PTHR13609">
    <property type="entry name" value="UBIQUITIN DOMAIN CONTAINING 1 PROTEIN-RELATED"/>
    <property type="match status" value="1"/>
</dbReference>
<protein>
    <recommendedName>
        <fullName evidence="2">Ubiquitin-like domain-containing protein</fullName>
    </recommendedName>
</protein>
<feature type="region of interest" description="Disordered" evidence="1">
    <location>
        <begin position="262"/>
        <end position="289"/>
    </location>
</feature>
<evidence type="ECO:0000313" key="4">
    <source>
        <dbReference type="EnsemblMetazoa" id="HelroP186188"/>
    </source>
</evidence>
<dbReference type="Pfam" id="PF00240">
    <property type="entry name" value="ubiquitin"/>
    <property type="match status" value="1"/>
</dbReference>